<dbReference type="GO" id="GO:0005739">
    <property type="term" value="C:mitochondrion"/>
    <property type="evidence" value="ECO:0007669"/>
    <property type="project" value="TreeGrafter"/>
</dbReference>
<accession>A0A1Q3A3E3</accession>
<sequence length="565" mass="65649">MLKEQFLNAFDHPSRCLFMTLRFRRWFSTTLARLINCNSCGIKLQNENPKTIGYYIKPKKPTVNKLQSLEDVKYLLFSQDLQHVKEQQDVGSLEELNETMESPLICKRCNDALHRNQYDLKEFGRYTITDVLEKIPRGSNILHVVPLPEFPFHFEKSLLEVPHFNTSLLLTKGDQLAKDKNTLQRRSLVFFKDFLKYQLGIISNKTVAVSGLKNWNIQSAYAAMNANSYLVGDANVGKSTLINSVMQRYLGYKIHTDRKGQIVTNEPSVKDLKNIKHFFKNQFAGVSHIPNMTRNLQGYRVGDKFIYDLPGFTTNINGAYYEDIIQKDWLERTRKTEKFNTKKLKKQRYISVKGNEKGNCYTVGGIFFWQPPADTVNQVVSYIPGEGREFADINRGLEVFRACQDDAHPLAKFCGVHPQICQRENYVRHVIPPFQGSIEVVLKDIGYFTIKTTGRYQFKGLHEFWVPRGIDVLVREPLESLISEGSWRHTESKGRVPACPKDRPIVSSTYIVDPEESDLLGKMKEMYLERTSNDISSRRFLYDDPLEVVSKLHEERPNLYWYYRW</sequence>
<dbReference type="PROSITE" id="PS51721">
    <property type="entry name" value="G_CP"/>
    <property type="match status" value="1"/>
</dbReference>
<dbReference type="EMBL" id="BDGX01000021">
    <property type="protein sequence ID" value="GAV50245.1"/>
    <property type="molecule type" value="Genomic_DNA"/>
</dbReference>
<dbReference type="eggNOG" id="ENOG502S0UP">
    <property type="taxonomic scope" value="Eukaryota"/>
</dbReference>
<dbReference type="PANTHER" id="PTHR46434">
    <property type="entry name" value="GENETIC INTERACTOR OF PROHIBITINS 3, MITOCHONDRIAL"/>
    <property type="match status" value="1"/>
</dbReference>
<evidence type="ECO:0000313" key="6">
    <source>
        <dbReference type="Proteomes" id="UP000187013"/>
    </source>
</evidence>
<comment type="caution">
    <text evidence="5">The sequence shown here is derived from an EMBL/GenBank/DDBJ whole genome shotgun (WGS) entry which is preliminary data.</text>
</comment>
<dbReference type="InterPro" id="IPR030378">
    <property type="entry name" value="G_CP_dom"/>
</dbReference>
<dbReference type="GO" id="GO:0005525">
    <property type="term" value="F:GTP binding"/>
    <property type="evidence" value="ECO:0007669"/>
    <property type="project" value="InterPro"/>
</dbReference>
<dbReference type="PANTHER" id="PTHR46434:SF1">
    <property type="entry name" value="GENETIC INTERACTOR OF PROHIBITINS 3, MITOCHONDRIAL"/>
    <property type="match status" value="1"/>
</dbReference>
<feature type="domain" description="CP-type G" evidence="4">
    <location>
        <begin position="129"/>
        <end position="315"/>
    </location>
</feature>
<protein>
    <recommendedName>
        <fullName evidence="1">Genetic interactor of prohibitins 3, mitochondrial</fullName>
    </recommendedName>
    <alternativeName>
        <fullName evidence="3">Found in mitochondrial proteome protein 38</fullName>
    </alternativeName>
</protein>
<gene>
    <name evidence="5" type="ORF">ZYGR_0U01010</name>
</gene>
<dbReference type="InterPro" id="IPR027417">
    <property type="entry name" value="P-loop_NTPase"/>
</dbReference>
<proteinExistence type="predicted"/>
<evidence type="ECO:0000256" key="1">
    <source>
        <dbReference type="ARBA" id="ARBA00018901"/>
    </source>
</evidence>
<dbReference type="OrthoDB" id="1696305at2759"/>
<dbReference type="Gene3D" id="3.40.50.300">
    <property type="entry name" value="P-loop containing nucleotide triphosphate hydrolases"/>
    <property type="match status" value="1"/>
</dbReference>
<evidence type="ECO:0000259" key="4">
    <source>
        <dbReference type="PROSITE" id="PS51721"/>
    </source>
</evidence>
<keyword evidence="2" id="KW-0809">Transit peptide</keyword>
<evidence type="ECO:0000256" key="2">
    <source>
        <dbReference type="ARBA" id="ARBA00022946"/>
    </source>
</evidence>
<dbReference type="Proteomes" id="UP000187013">
    <property type="component" value="Unassembled WGS sequence"/>
</dbReference>
<name>A0A1Q3A3E3_ZYGRO</name>
<dbReference type="SUPFAM" id="SSF52540">
    <property type="entry name" value="P-loop containing nucleoside triphosphate hydrolases"/>
    <property type="match status" value="1"/>
</dbReference>
<evidence type="ECO:0000256" key="3">
    <source>
        <dbReference type="ARBA" id="ARBA00031834"/>
    </source>
</evidence>
<dbReference type="AlphaFoldDB" id="A0A1Q3A3E3"/>
<dbReference type="InterPro" id="IPR050896">
    <property type="entry name" value="Mito_lipid_metab_GTPase"/>
</dbReference>
<organism evidence="5 6">
    <name type="scientific">Zygosaccharomyces rouxii</name>
    <dbReference type="NCBI Taxonomy" id="4956"/>
    <lineage>
        <taxon>Eukaryota</taxon>
        <taxon>Fungi</taxon>
        <taxon>Dikarya</taxon>
        <taxon>Ascomycota</taxon>
        <taxon>Saccharomycotina</taxon>
        <taxon>Saccharomycetes</taxon>
        <taxon>Saccharomycetales</taxon>
        <taxon>Saccharomycetaceae</taxon>
        <taxon>Zygosaccharomyces</taxon>
    </lineage>
</organism>
<reference evidence="5 6" key="1">
    <citation type="submission" date="2016-08" db="EMBL/GenBank/DDBJ databases">
        <title>Draft genome sequence of allopolyploid Zygosaccharomyces rouxii.</title>
        <authorList>
            <person name="Watanabe J."/>
            <person name="Uehara K."/>
            <person name="Mogi Y."/>
            <person name="Tsukioka Y."/>
        </authorList>
    </citation>
    <scope>NUCLEOTIDE SEQUENCE [LARGE SCALE GENOMIC DNA]</scope>
    <source>
        <strain evidence="5 6">NBRC 110957</strain>
    </source>
</reference>
<evidence type="ECO:0000313" key="5">
    <source>
        <dbReference type="EMBL" id="GAV50245.1"/>
    </source>
</evidence>